<comment type="caution">
    <text evidence="1">The sequence shown here is derived from an EMBL/GenBank/DDBJ whole genome shotgun (WGS) entry which is preliminary data.</text>
</comment>
<accession>X1N1N5</accession>
<feature type="non-terminal residue" evidence="1">
    <location>
        <position position="268"/>
    </location>
</feature>
<organism evidence="1">
    <name type="scientific">marine sediment metagenome</name>
    <dbReference type="NCBI Taxonomy" id="412755"/>
    <lineage>
        <taxon>unclassified sequences</taxon>
        <taxon>metagenomes</taxon>
        <taxon>ecological metagenomes</taxon>
    </lineage>
</organism>
<gene>
    <name evidence="1" type="ORF">S06H3_38604</name>
</gene>
<proteinExistence type="predicted"/>
<protein>
    <submittedName>
        <fullName evidence="1">Uncharacterized protein</fullName>
    </submittedName>
</protein>
<reference evidence="1" key="1">
    <citation type="journal article" date="2014" name="Front. Microbiol.">
        <title>High frequency of phylogenetically diverse reductive dehalogenase-homologous genes in deep subseafloor sedimentary metagenomes.</title>
        <authorList>
            <person name="Kawai M."/>
            <person name="Futagami T."/>
            <person name="Toyoda A."/>
            <person name="Takaki Y."/>
            <person name="Nishi S."/>
            <person name="Hori S."/>
            <person name="Arai W."/>
            <person name="Tsubouchi T."/>
            <person name="Morono Y."/>
            <person name="Uchiyama I."/>
            <person name="Ito T."/>
            <person name="Fujiyama A."/>
            <person name="Inagaki F."/>
            <person name="Takami H."/>
        </authorList>
    </citation>
    <scope>NUCLEOTIDE SEQUENCE</scope>
    <source>
        <strain evidence="1">Expedition CK06-06</strain>
    </source>
</reference>
<dbReference type="AlphaFoldDB" id="X1N1N5"/>
<feature type="non-terminal residue" evidence="1">
    <location>
        <position position="1"/>
    </location>
</feature>
<evidence type="ECO:0000313" key="1">
    <source>
        <dbReference type="EMBL" id="GAI37932.1"/>
    </source>
</evidence>
<name>X1N1N5_9ZZZZ</name>
<sequence length="268" mass="29087">DAIYLIMEEFEIQLEGEGTNISVYLGEEIEVYAYFNPGASVTINTLWAYIPGIPDIAEIRLHSVKINEPASISIVMDDSPVLTVDTGGIITIGELSILDIFGMAPILNIYGAVIDGSDVSVSINIPDDGGIGFETSGAVDIHIDMILVTRRDNTVRQHIPDLNVSFEGQGEIKLKGLSLDLLLIGKGPLHVECSVKKHTTVSFRVSAEIFEKFPIIESIVGKGGYITIDLEPGDYLVNLEFVESYDEIGLFGIATDLCRIGFGYGSNE</sequence>
<dbReference type="EMBL" id="BARV01023541">
    <property type="protein sequence ID" value="GAI37932.1"/>
    <property type="molecule type" value="Genomic_DNA"/>
</dbReference>